<accession>A0ACC2RLE3</accession>
<name>A0ACC2RLE3_9FUNG</name>
<keyword evidence="2" id="KW-1185">Reference proteome</keyword>
<evidence type="ECO:0000313" key="2">
    <source>
        <dbReference type="Proteomes" id="UP001165960"/>
    </source>
</evidence>
<dbReference type="Proteomes" id="UP001165960">
    <property type="component" value="Unassembled WGS sequence"/>
</dbReference>
<dbReference type="EMBL" id="QTSX02007133">
    <property type="protein sequence ID" value="KAJ9050862.1"/>
    <property type="molecule type" value="Genomic_DNA"/>
</dbReference>
<gene>
    <name evidence="1" type="ORF">DSO57_1010201</name>
</gene>
<evidence type="ECO:0000313" key="1">
    <source>
        <dbReference type="EMBL" id="KAJ9050862.1"/>
    </source>
</evidence>
<proteinExistence type="predicted"/>
<sequence>MSEEYSEREAVLLEKERSLNAELDAKLALNIDKFPKAVYFIIPSELSERFCFFGIKNLLNQYLKAGFGYESHYAKSQVHLFNGFANLFPLAGAAISDSFLGKYHTIVYFSIAYLCGCVLLSVFSINGVLGQFGSYPYFGYIIPALLITFGSGGIKPCLSAQGGDQFLRVQVNLIDRFYSFFYVAATMGILLSQAVTPVLKNQVRCFDSPCYLLAFGFPSFIFLVSMAVFIGGRRYYRIVPAQKEFLPLKAAKVAFTAAKRWLRASQGERVEAGHWLRFAEGEYGPSFVEETRLFLKTVVIFMPTVLYFMLHDQYGTEWQNQYEKMDKVYLGLVSIPTEVSSNIKPLLILIATPFLGEVRVSRAGEV</sequence>
<reference evidence="1" key="1">
    <citation type="submission" date="2022-04" db="EMBL/GenBank/DDBJ databases">
        <title>Genome of the entomopathogenic fungus Entomophthora muscae.</title>
        <authorList>
            <person name="Elya C."/>
            <person name="Lovett B.R."/>
            <person name="Lee E."/>
            <person name="Macias A.M."/>
            <person name="Hajek A.E."/>
            <person name="De Bivort B.L."/>
            <person name="Kasson M.T."/>
            <person name="De Fine Licht H.H."/>
            <person name="Stajich J.E."/>
        </authorList>
    </citation>
    <scope>NUCLEOTIDE SEQUENCE</scope>
    <source>
        <strain evidence="1">Berkeley</strain>
    </source>
</reference>
<comment type="caution">
    <text evidence="1">The sequence shown here is derived from an EMBL/GenBank/DDBJ whole genome shotgun (WGS) entry which is preliminary data.</text>
</comment>
<protein>
    <submittedName>
        <fullName evidence="1">Uncharacterized protein</fullName>
    </submittedName>
</protein>
<organism evidence="1 2">
    <name type="scientific">Entomophthora muscae</name>
    <dbReference type="NCBI Taxonomy" id="34485"/>
    <lineage>
        <taxon>Eukaryota</taxon>
        <taxon>Fungi</taxon>
        <taxon>Fungi incertae sedis</taxon>
        <taxon>Zoopagomycota</taxon>
        <taxon>Entomophthoromycotina</taxon>
        <taxon>Entomophthoromycetes</taxon>
        <taxon>Entomophthorales</taxon>
        <taxon>Entomophthoraceae</taxon>
        <taxon>Entomophthora</taxon>
    </lineage>
</organism>